<protein>
    <recommendedName>
        <fullName evidence="9">Threonylcarbamoyl-AMP synthase</fullName>
        <shortName evidence="9">TC-AMP synthase</shortName>
        <ecNumber evidence="9">2.7.7.87</ecNumber>
    </recommendedName>
    <alternativeName>
        <fullName evidence="9">L-threonylcarbamoyladenylate synthase</fullName>
    </alternativeName>
    <alternativeName>
        <fullName evidence="9">t(6)A37 threonylcarbamoyladenosine biosynthesis protein TsaC</fullName>
    </alternativeName>
    <alternativeName>
        <fullName evidence="9">tRNA threonylcarbamoyladenosine biosynthesis protein TsaC</fullName>
    </alternativeName>
</protein>
<dbReference type="GO" id="GO:0005737">
    <property type="term" value="C:cytoplasm"/>
    <property type="evidence" value="ECO:0007669"/>
    <property type="project" value="UniProtKB-SubCell"/>
</dbReference>
<evidence type="ECO:0000313" key="11">
    <source>
        <dbReference type="EMBL" id="NMP30830.1"/>
    </source>
</evidence>
<dbReference type="InterPro" id="IPR017945">
    <property type="entry name" value="DHBP_synth_RibB-like_a/b_dom"/>
</dbReference>
<dbReference type="HAMAP" id="MF_01852">
    <property type="entry name" value="TsaC"/>
    <property type="match status" value="1"/>
</dbReference>
<sequence>MSTALEVYNDGGVLAYPTEAVFGLGCDPDNEQAVMKLLAIKQRPIEKGLILLASNYSQLLPYIDEQKIPQDKRFAILSRWPDGITQILPCLSTTPNWLTGKFTTLAVRVTSQPDVVALCNQTNKPIVSTSANLSGEEPALTWQQVEKDLGEKVDFIIKGQTLGFTQPSKIIDGLSGDVFRV</sequence>
<evidence type="ECO:0000313" key="12">
    <source>
        <dbReference type="Proteomes" id="UP000568664"/>
    </source>
</evidence>
<proteinExistence type="inferred from homology"/>
<dbReference type="Proteomes" id="UP000568664">
    <property type="component" value="Unassembled WGS sequence"/>
</dbReference>
<keyword evidence="5 9" id="KW-0548">Nucleotidyltransferase</keyword>
<dbReference type="Gene3D" id="3.90.870.10">
    <property type="entry name" value="DHBP synthase"/>
    <property type="match status" value="1"/>
</dbReference>
<evidence type="ECO:0000256" key="3">
    <source>
        <dbReference type="ARBA" id="ARBA00022679"/>
    </source>
</evidence>
<comment type="caution">
    <text evidence="11">The sequence shown here is derived from an EMBL/GenBank/DDBJ whole genome shotgun (WGS) entry which is preliminary data.</text>
</comment>
<evidence type="ECO:0000256" key="2">
    <source>
        <dbReference type="ARBA" id="ARBA00022490"/>
    </source>
</evidence>
<dbReference type="FunFam" id="3.90.870.10:FF:000004">
    <property type="entry name" value="Threonylcarbamoyl-AMP synthase"/>
    <property type="match status" value="1"/>
</dbReference>
<dbReference type="GO" id="GO:0005524">
    <property type="term" value="F:ATP binding"/>
    <property type="evidence" value="ECO:0007669"/>
    <property type="project" value="UniProtKB-UniRule"/>
</dbReference>
<dbReference type="EC" id="2.7.7.87" evidence="9"/>
<dbReference type="PROSITE" id="PS51163">
    <property type="entry name" value="YRDC"/>
    <property type="match status" value="1"/>
</dbReference>
<dbReference type="GO" id="GO:0061710">
    <property type="term" value="F:L-threonylcarbamoyladenylate synthase"/>
    <property type="evidence" value="ECO:0007669"/>
    <property type="project" value="UniProtKB-EC"/>
</dbReference>
<keyword evidence="4 9" id="KW-0819">tRNA processing</keyword>
<comment type="function">
    <text evidence="9">Required for the formation of a threonylcarbamoyl group on adenosine at position 37 (t(6)A37) in tRNAs that read codons beginning with adenine. Catalyzes the conversion of L-threonine, HCO(3)(-)/CO(2) and ATP to give threonylcarbamoyl-AMP (TC-AMP) as the acyladenylate intermediate, with the release of diphosphate.</text>
</comment>
<dbReference type="GO" id="GO:0006450">
    <property type="term" value="P:regulation of translational fidelity"/>
    <property type="evidence" value="ECO:0007669"/>
    <property type="project" value="TreeGrafter"/>
</dbReference>
<dbReference type="PANTHER" id="PTHR17490:SF18">
    <property type="entry name" value="THREONYLCARBAMOYL-AMP SYNTHASE"/>
    <property type="match status" value="1"/>
</dbReference>
<dbReference type="Pfam" id="PF01300">
    <property type="entry name" value="Sua5_yciO_yrdC"/>
    <property type="match status" value="1"/>
</dbReference>
<dbReference type="RefSeq" id="WP_169074101.1">
    <property type="nucleotide sequence ID" value="NZ_JABBXH010000001.1"/>
</dbReference>
<organism evidence="11 12">
    <name type="scientific">Thalassotalea algicola</name>
    <dbReference type="NCBI Taxonomy" id="2716224"/>
    <lineage>
        <taxon>Bacteria</taxon>
        <taxon>Pseudomonadati</taxon>
        <taxon>Pseudomonadota</taxon>
        <taxon>Gammaproteobacteria</taxon>
        <taxon>Alteromonadales</taxon>
        <taxon>Colwelliaceae</taxon>
        <taxon>Thalassotalea</taxon>
    </lineage>
</organism>
<dbReference type="EMBL" id="JABBXH010000001">
    <property type="protein sequence ID" value="NMP30830.1"/>
    <property type="molecule type" value="Genomic_DNA"/>
</dbReference>
<accession>A0A7Y0Q7A1</accession>
<reference evidence="11 12" key="1">
    <citation type="submission" date="2020-04" db="EMBL/GenBank/DDBJ databases">
        <title>Thalassotalea sp. M1531, isolated from the surface of marine red alga.</title>
        <authorList>
            <person name="Pang L."/>
            <person name="Lu D.-C."/>
        </authorList>
    </citation>
    <scope>NUCLEOTIDE SEQUENCE [LARGE SCALE GENOMIC DNA]</scope>
    <source>
        <strain evidence="11 12">M1531</strain>
    </source>
</reference>
<evidence type="ECO:0000256" key="4">
    <source>
        <dbReference type="ARBA" id="ARBA00022694"/>
    </source>
</evidence>
<comment type="catalytic activity">
    <reaction evidence="8 9">
        <text>L-threonine + hydrogencarbonate + ATP = L-threonylcarbamoyladenylate + diphosphate + H2O</text>
        <dbReference type="Rhea" id="RHEA:36407"/>
        <dbReference type="ChEBI" id="CHEBI:15377"/>
        <dbReference type="ChEBI" id="CHEBI:17544"/>
        <dbReference type="ChEBI" id="CHEBI:30616"/>
        <dbReference type="ChEBI" id="CHEBI:33019"/>
        <dbReference type="ChEBI" id="CHEBI:57926"/>
        <dbReference type="ChEBI" id="CHEBI:73682"/>
        <dbReference type="EC" id="2.7.7.87"/>
    </reaction>
</comment>
<dbReference type="InterPro" id="IPR006070">
    <property type="entry name" value="Sua5-like_dom"/>
</dbReference>
<name>A0A7Y0Q7A1_9GAMM</name>
<dbReference type="InterPro" id="IPR050156">
    <property type="entry name" value="TC-AMP_synthase_SUA5"/>
</dbReference>
<dbReference type="InterPro" id="IPR023535">
    <property type="entry name" value="TC-AMP_synthase"/>
</dbReference>
<dbReference type="AlphaFoldDB" id="A0A7Y0Q7A1"/>
<evidence type="ECO:0000256" key="7">
    <source>
        <dbReference type="ARBA" id="ARBA00022840"/>
    </source>
</evidence>
<evidence type="ECO:0000259" key="10">
    <source>
        <dbReference type="PROSITE" id="PS51163"/>
    </source>
</evidence>
<comment type="similarity">
    <text evidence="9">Belongs to the SUA5 family. TsaC subfamily.</text>
</comment>
<evidence type="ECO:0000256" key="1">
    <source>
        <dbReference type="ARBA" id="ARBA00004496"/>
    </source>
</evidence>
<dbReference type="SUPFAM" id="SSF55821">
    <property type="entry name" value="YrdC/RibB"/>
    <property type="match status" value="1"/>
</dbReference>
<evidence type="ECO:0000256" key="6">
    <source>
        <dbReference type="ARBA" id="ARBA00022741"/>
    </source>
</evidence>
<keyword evidence="6 9" id="KW-0547">Nucleotide-binding</keyword>
<dbReference type="PANTHER" id="PTHR17490">
    <property type="entry name" value="SUA5"/>
    <property type="match status" value="1"/>
</dbReference>
<evidence type="ECO:0000256" key="8">
    <source>
        <dbReference type="ARBA" id="ARBA00048366"/>
    </source>
</evidence>
<dbReference type="GO" id="GO:0002949">
    <property type="term" value="P:tRNA threonylcarbamoyladenosine modification"/>
    <property type="evidence" value="ECO:0007669"/>
    <property type="project" value="UniProtKB-UniRule"/>
</dbReference>
<gene>
    <name evidence="9" type="primary">tsaC</name>
    <name evidence="11" type="ORF">HII17_04570</name>
</gene>
<keyword evidence="12" id="KW-1185">Reference proteome</keyword>
<keyword evidence="2 9" id="KW-0963">Cytoplasm</keyword>
<comment type="subcellular location">
    <subcellularLocation>
        <location evidence="1 9">Cytoplasm</location>
    </subcellularLocation>
</comment>
<dbReference type="GO" id="GO:0003725">
    <property type="term" value="F:double-stranded RNA binding"/>
    <property type="evidence" value="ECO:0007669"/>
    <property type="project" value="InterPro"/>
</dbReference>
<keyword evidence="3 9" id="KW-0808">Transferase</keyword>
<evidence type="ECO:0000256" key="9">
    <source>
        <dbReference type="HAMAP-Rule" id="MF_01852"/>
    </source>
</evidence>
<dbReference type="GO" id="GO:0000049">
    <property type="term" value="F:tRNA binding"/>
    <property type="evidence" value="ECO:0007669"/>
    <property type="project" value="TreeGrafter"/>
</dbReference>
<feature type="domain" description="YrdC-like" evidence="10">
    <location>
        <begin position="1"/>
        <end position="181"/>
    </location>
</feature>
<evidence type="ECO:0000256" key="5">
    <source>
        <dbReference type="ARBA" id="ARBA00022695"/>
    </source>
</evidence>
<keyword evidence="7 9" id="KW-0067">ATP-binding</keyword>